<evidence type="ECO:0000256" key="4">
    <source>
        <dbReference type="ARBA" id="ARBA00022989"/>
    </source>
</evidence>
<keyword evidence="5" id="KW-0472">Membrane</keyword>
<dbReference type="PANTHER" id="PTHR11923:SF51">
    <property type="entry name" value="LYSOSOME MEMBRANE PROTEIN 2"/>
    <property type="match status" value="1"/>
</dbReference>
<keyword evidence="8" id="KW-1185">Reference proteome</keyword>
<evidence type="ECO:0000256" key="1">
    <source>
        <dbReference type="ARBA" id="ARBA00004370"/>
    </source>
</evidence>
<protein>
    <submittedName>
        <fullName evidence="7">Uncharacterized protein</fullName>
    </submittedName>
</protein>
<keyword evidence="3" id="KW-0812">Transmembrane</keyword>
<evidence type="ECO:0000256" key="6">
    <source>
        <dbReference type="ARBA" id="ARBA00023180"/>
    </source>
</evidence>
<proteinExistence type="inferred from homology"/>
<gene>
    <name evidence="7" type="ORF">DILT_LOCUS11308</name>
</gene>
<evidence type="ECO:0000256" key="5">
    <source>
        <dbReference type="ARBA" id="ARBA00023136"/>
    </source>
</evidence>
<dbReference type="InterPro" id="IPR002159">
    <property type="entry name" value="CD36_fam"/>
</dbReference>
<dbReference type="Proteomes" id="UP000281553">
    <property type="component" value="Unassembled WGS sequence"/>
</dbReference>
<dbReference type="AlphaFoldDB" id="A0A3P7LV61"/>
<evidence type="ECO:0000256" key="2">
    <source>
        <dbReference type="ARBA" id="ARBA00010532"/>
    </source>
</evidence>
<dbReference type="PRINTS" id="PR01609">
    <property type="entry name" value="CD36FAMILY"/>
</dbReference>
<sequence length="230" mass="25559">MEQFAEGEIPRVTLQGPYTYAQTTIKEGITFSSEGTIRFTAKDQYVFMPELSNGTESDNVTVEVSKWIPVSPYVGIITNGNTSFGENFTINDGVSDIEKLGKVVAYNDEVSLNIWRTEQANQINGSDGSLFPPFRKEGVTEYVFSGDICRSLEFESRGIDYVHGVPTINFQLSEKVLLSADANPANRGFCVDYPKCPKSGVLDMSTCKPNTPIVMSLPHFNQVFRFPKVH</sequence>
<keyword evidence="4" id="KW-1133">Transmembrane helix</keyword>
<evidence type="ECO:0000313" key="7">
    <source>
        <dbReference type="EMBL" id="VDN15477.1"/>
    </source>
</evidence>
<accession>A0A3P7LV61</accession>
<evidence type="ECO:0000313" key="8">
    <source>
        <dbReference type="Proteomes" id="UP000281553"/>
    </source>
</evidence>
<name>A0A3P7LV61_DIBLA</name>
<keyword evidence="6" id="KW-0325">Glycoprotein</keyword>
<dbReference type="OrthoDB" id="18585at2759"/>
<dbReference type="PANTHER" id="PTHR11923">
    <property type="entry name" value="SCAVENGER RECEPTOR CLASS B TYPE-1 SR-B1"/>
    <property type="match status" value="1"/>
</dbReference>
<dbReference type="GO" id="GO:0005044">
    <property type="term" value="F:scavenger receptor activity"/>
    <property type="evidence" value="ECO:0007669"/>
    <property type="project" value="TreeGrafter"/>
</dbReference>
<evidence type="ECO:0000256" key="3">
    <source>
        <dbReference type="ARBA" id="ARBA00022692"/>
    </source>
</evidence>
<comment type="subcellular location">
    <subcellularLocation>
        <location evidence="1">Membrane</location>
    </subcellularLocation>
</comment>
<comment type="similarity">
    <text evidence="2">Belongs to the CD36 family.</text>
</comment>
<dbReference type="Pfam" id="PF01130">
    <property type="entry name" value="CD36"/>
    <property type="match status" value="2"/>
</dbReference>
<dbReference type="GO" id="GO:0016020">
    <property type="term" value="C:membrane"/>
    <property type="evidence" value="ECO:0007669"/>
    <property type="project" value="UniProtKB-SubCell"/>
</dbReference>
<dbReference type="GO" id="GO:0005737">
    <property type="term" value="C:cytoplasm"/>
    <property type="evidence" value="ECO:0007669"/>
    <property type="project" value="TreeGrafter"/>
</dbReference>
<reference evidence="7 8" key="1">
    <citation type="submission" date="2018-11" db="EMBL/GenBank/DDBJ databases">
        <authorList>
            <consortium name="Pathogen Informatics"/>
        </authorList>
    </citation>
    <scope>NUCLEOTIDE SEQUENCE [LARGE SCALE GENOMIC DNA]</scope>
</reference>
<dbReference type="EMBL" id="UYRU01062652">
    <property type="protein sequence ID" value="VDN15477.1"/>
    <property type="molecule type" value="Genomic_DNA"/>
</dbReference>
<organism evidence="7 8">
    <name type="scientific">Dibothriocephalus latus</name>
    <name type="common">Fish tapeworm</name>
    <name type="synonym">Diphyllobothrium latum</name>
    <dbReference type="NCBI Taxonomy" id="60516"/>
    <lineage>
        <taxon>Eukaryota</taxon>
        <taxon>Metazoa</taxon>
        <taxon>Spiralia</taxon>
        <taxon>Lophotrochozoa</taxon>
        <taxon>Platyhelminthes</taxon>
        <taxon>Cestoda</taxon>
        <taxon>Eucestoda</taxon>
        <taxon>Diphyllobothriidea</taxon>
        <taxon>Diphyllobothriidae</taxon>
        <taxon>Dibothriocephalus</taxon>
    </lineage>
</organism>